<sequence length="805" mass="88971">MPVIHIVLVKLKQAVLSNGFEELKQKCETLEDLPIAKSKALRIKWGPPAYPGRNEGYNWGLYSVFASREDYEAYRDDEEHRKGGVPCESFPVSVGSQEEILHLHDQLQESSQQIDAMQEELSMARLVVLDDLSLFSVLVVKKLSDDARQGNVASRQGIQQSSSTGNFVYMNISDLQNCPVELSTMADVKPKISLPKPSGGKNKIQGAGEKLDLWKAVELLESCFPAVAPAITFAVENLVPKASSGRWPTLVDIALRLLGCDMQTDPHVTTPDGYPVDAQVSLKDSATQLFEATDMTRVAALMLWALLAVVKNRPEELVRLDNVLTHFMQVWEKAASADPAVLLGVIPVSLRVNERVAELELQSANVLPLLRLCFDSQISFRRMYDWMHLQTAIMSGKLHIQLTRCTSFEGIDAIASKSDFQTFLAACHVEQKRLEYDAIHLLAMLRGTITDDILHDAVQKLLCELKRFADVFADRSDSFVTSVNVAINTRQALMRQKLGIQLYGLFPRMLHKYCPNDRQHSRWLINATQLASITLSYHRSAFVHTEWLGDHAHDALTFVELLNAFAWLMQMPQRSTNSRGGLSEPVQTAIEVGERFASKWAQHSANIQATITRLGNLGEEQPTSSGLTTPWQSAPSHTTSSSPDASSTPSLETPHANDQMNPYATTLAQPLEWQQQESQSQIYSQAQSSVGVRLDTSLHSAASAAGGGGEEGCGASMGMQHSNVYTRNDGTHIYGHPTQNVQQWACSPALMACVPLELQERATASTVPLQPSYTVGSTSRNASSNSNTTTNSVLWYMDDRVHSKP</sequence>
<accession>A0A8H8QQS8</accession>
<gene>
    <name evidence="4" type="ORF">UBRO2_03788</name>
</gene>
<reference evidence="4" key="1">
    <citation type="submission" date="2018-08" db="EMBL/GenBank/DDBJ databases">
        <authorList>
            <person name="Guldener U."/>
        </authorList>
    </citation>
    <scope>NUCLEOTIDE SEQUENCE</scope>
    <source>
        <strain evidence="4">UB2</strain>
    </source>
</reference>
<keyword evidence="5" id="KW-1185">Reference proteome</keyword>
<keyword evidence="1" id="KW-0175">Coiled coil</keyword>
<dbReference type="SUPFAM" id="SSF54909">
    <property type="entry name" value="Dimeric alpha+beta barrel"/>
    <property type="match status" value="1"/>
</dbReference>
<dbReference type="Pfam" id="PF07876">
    <property type="entry name" value="Dabb"/>
    <property type="match status" value="1"/>
</dbReference>
<feature type="region of interest" description="Disordered" evidence="2">
    <location>
        <begin position="617"/>
        <end position="661"/>
    </location>
</feature>
<feature type="compositionally biased region" description="Low complexity" evidence="2">
    <location>
        <begin position="633"/>
        <end position="650"/>
    </location>
</feature>
<dbReference type="PROSITE" id="PS51502">
    <property type="entry name" value="S_R_A_B_BARREL"/>
    <property type="match status" value="1"/>
</dbReference>
<dbReference type="AlphaFoldDB" id="A0A8H8QQS8"/>
<dbReference type="SMART" id="SM00886">
    <property type="entry name" value="Dabb"/>
    <property type="match status" value="1"/>
</dbReference>
<evidence type="ECO:0000313" key="4">
    <source>
        <dbReference type="EMBL" id="SYW80520.1"/>
    </source>
</evidence>
<protein>
    <recommendedName>
        <fullName evidence="3">Stress-response A/B barrel domain-containing protein</fullName>
    </recommendedName>
</protein>
<proteinExistence type="predicted"/>
<feature type="compositionally biased region" description="Polar residues" evidence="2">
    <location>
        <begin position="621"/>
        <end position="632"/>
    </location>
</feature>
<evidence type="ECO:0000313" key="5">
    <source>
        <dbReference type="Proteomes" id="UP000658997"/>
    </source>
</evidence>
<dbReference type="InterPro" id="IPR011008">
    <property type="entry name" value="Dimeric_a/b-barrel"/>
</dbReference>
<dbReference type="Proteomes" id="UP000658997">
    <property type="component" value="Unassembled WGS sequence"/>
</dbReference>
<evidence type="ECO:0000256" key="1">
    <source>
        <dbReference type="SAM" id="Coils"/>
    </source>
</evidence>
<evidence type="ECO:0000256" key="2">
    <source>
        <dbReference type="SAM" id="MobiDB-lite"/>
    </source>
</evidence>
<feature type="domain" description="Stress-response A/B barrel" evidence="3">
    <location>
        <begin position="3"/>
        <end position="103"/>
    </location>
</feature>
<feature type="coiled-coil region" evidence="1">
    <location>
        <begin position="100"/>
        <end position="127"/>
    </location>
</feature>
<name>A0A8H8QQS8_9BASI</name>
<dbReference type="EMBL" id="ULHB01000077">
    <property type="protein sequence ID" value="SYW80520.1"/>
    <property type="molecule type" value="Genomic_DNA"/>
</dbReference>
<dbReference type="Gene3D" id="3.30.70.100">
    <property type="match status" value="1"/>
</dbReference>
<dbReference type="InterPro" id="IPR013097">
    <property type="entry name" value="Dabb"/>
</dbReference>
<evidence type="ECO:0000259" key="3">
    <source>
        <dbReference type="PROSITE" id="PS51502"/>
    </source>
</evidence>
<comment type="caution">
    <text evidence="4">The sequence shown here is derived from an EMBL/GenBank/DDBJ whole genome shotgun (WGS) entry which is preliminary data.</text>
</comment>
<organism evidence="4 5">
    <name type="scientific">Ustilago bromivora</name>
    <dbReference type="NCBI Taxonomy" id="307758"/>
    <lineage>
        <taxon>Eukaryota</taxon>
        <taxon>Fungi</taxon>
        <taxon>Dikarya</taxon>
        <taxon>Basidiomycota</taxon>
        <taxon>Ustilaginomycotina</taxon>
        <taxon>Ustilaginomycetes</taxon>
        <taxon>Ustilaginales</taxon>
        <taxon>Ustilaginaceae</taxon>
        <taxon>Ustilago</taxon>
    </lineage>
</organism>